<feature type="compositionally biased region" description="Polar residues" evidence="1">
    <location>
        <begin position="1"/>
        <end position="13"/>
    </location>
</feature>
<keyword evidence="3" id="KW-1185">Reference proteome</keyword>
<evidence type="ECO:0000313" key="3">
    <source>
        <dbReference type="Proteomes" id="UP000770661"/>
    </source>
</evidence>
<evidence type="ECO:0000313" key="2">
    <source>
        <dbReference type="EMBL" id="KAG0711255.1"/>
    </source>
</evidence>
<protein>
    <submittedName>
        <fullName evidence="2">Uncharacterized protein</fullName>
    </submittedName>
</protein>
<accession>A0A8J5CH28</accession>
<dbReference type="AlphaFoldDB" id="A0A8J5CH28"/>
<gene>
    <name evidence="2" type="ORF">GWK47_021003</name>
</gene>
<comment type="caution">
    <text evidence="2">The sequence shown here is derived from an EMBL/GenBank/DDBJ whole genome shotgun (WGS) entry which is preliminary data.</text>
</comment>
<dbReference type="EMBL" id="JACEEZ010023466">
    <property type="protein sequence ID" value="KAG0711255.1"/>
    <property type="molecule type" value="Genomic_DNA"/>
</dbReference>
<sequence length="91" mass="9397">MAPSSSQEMSTSPAIHFQSSSSSWGASQESLRVQGPPAKCSGHPRGRGPFLPAITLCHNSGPPAHPVAWPTSTDPIVLGAVLALARPVSKE</sequence>
<reference evidence="2" key="1">
    <citation type="submission" date="2020-07" db="EMBL/GenBank/DDBJ databases">
        <title>The High-quality genome of the commercially important snow crab, Chionoecetes opilio.</title>
        <authorList>
            <person name="Jeong J.-H."/>
            <person name="Ryu S."/>
        </authorList>
    </citation>
    <scope>NUCLEOTIDE SEQUENCE</scope>
    <source>
        <strain evidence="2">MADBK_172401_WGS</strain>
        <tissue evidence="2">Digestive gland</tissue>
    </source>
</reference>
<evidence type="ECO:0000256" key="1">
    <source>
        <dbReference type="SAM" id="MobiDB-lite"/>
    </source>
</evidence>
<name>A0A8J5CH28_CHIOP</name>
<feature type="region of interest" description="Disordered" evidence="1">
    <location>
        <begin position="1"/>
        <end position="46"/>
    </location>
</feature>
<dbReference type="Proteomes" id="UP000770661">
    <property type="component" value="Unassembled WGS sequence"/>
</dbReference>
<organism evidence="2 3">
    <name type="scientific">Chionoecetes opilio</name>
    <name type="common">Atlantic snow crab</name>
    <name type="synonym">Cancer opilio</name>
    <dbReference type="NCBI Taxonomy" id="41210"/>
    <lineage>
        <taxon>Eukaryota</taxon>
        <taxon>Metazoa</taxon>
        <taxon>Ecdysozoa</taxon>
        <taxon>Arthropoda</taxon>
        <taxon>Crustacea</taxon>
        <taxon>Multicrustacea</taxon>
        <taxon>Malacostraca</taxon>
        <taxon>Eumalacostraca</taxon>
        <taxon>Eucarida</taxon>
        <taxon>Decapoda</taxon>
        <taxon>Pleocyemata</taxon>
        <taxon>Brachyura</taxon>
        <taxon>Eubrachyura</taxon>
        <taxon>Majoidea</taxon>
        <taxon>Majidae</taxon>
        <taxon>Chionoecetes</taxon>
    </lineage>
</organism>
<feature type="compositionally biased region" description="Low complexity" evidence="1">
    <location>
        <begin position="19"/>
        <end position="30"/>
    </location>
</feature>
<proteinExistence type="predicted"/>